<organism evidence="2 3">
    <name type="scientific">Austropuccinia psidii MF-1</name>
    <dbReference type="NCBI Taxonomy" id="1389203"/>
    <lineage>
        <taxon>Eukaryota</taxon>
        <taxon>Fungi</taxon>
        <taxon>Dikarya</taxon>
        <taxon>Basidiomycota</taxon>
        <taxon>Pucciniomycotina</taxon>
        <taxon>Pucciniomycetes</taxon>
        <taxon>Pucciniales</taxon>
        <taxon>Sphaerophragmiaceae</taxon>
        <taxon>Austropuccinia</taxon>
    </lineage>
</organism>
<dbReference type="AlphaFoldDB" id="A0A9Q3BA15"/>
<evidence type="ECO:0000313" key="3">
    <source>
        <dbReference type="Proteomes" id="UP000765509"/>
    </source>
</evidence>
<proteinExistence type="predicted"/>
<evidence type="ECO:0000313" key="2">
    <source>
        <dbReference type="EMBL" id="MBW0461478.1"/>
    </source>
</evidence>
<comment type="caution">
    <text evidence="2">The sequence shown here is derived from an EMBL/GenBank/DDBJ whole genome shotgun (WGS) entry which is preliminary data.</text>
</comment>
<protein>
    <submittedName>
        <fullName evidence="2">Uncharacterized protein</fullName>
    </submittedName>
</protein>
<name>A0A9Q3BA15_9BASI</name>
<dbReference type="EMBL" id="AVOT02000165">
    <property type="protein sequence ID" value="MBW0461478.1"/>
    <property type="molecule type" value="Genomic_DNA"/>
</dbReference>
<reference evidence="2" key="1">
    <citation type="submission" date="2021-03" db="EMBL/GenBank/DDBJ databases">
        <title>Draft genome sequence of rust myrtle Austropuccinia psidii MF-1, a brazilian biotype.</title>
        <authorList>
            <person name="Quecine M.C."/>
            <person name="Pachon D.M.R."/>
            <person name="Bonatelli M.L."/>
            <person name="Correr F.H."/>
            <person name="Franceschini L.M."/>
            <person name="Leite T.F."/>
            <person name="Margarido G.R.A."/>
            <person name="Almeida C.A."/>
            <person name="Ferrarezi J.A."/>
            <person name="Labate C.A."/>
        </authorList>
    </citation>
    <scope>NUCLEOTIDE SEQUENCE</scope>
    <source>
        <strain evidence="2">MF-1</strain>
    </source>
</reference>
<feature type="region of interest" description="Disordered" evidence="1">
    <location>
        <begin position="34"/>
        <end position="58"/>
    </location>
</feature>
<keyword evidence="3" id="KW-1185">Reference proteome</keyword>
<sequence>MQCFIPANLCQHSPPHPIIFPVRLPFMMNIKEAQETSEDPTRKTGSLPPSDQDAEDERQFPQSKILLPVFGLPVLPCEMTKALPTQWKWLIYFLGLRQSLPMVLGTPLRSETIAPLKYPSLATVPQTSTSTAISYLGGLMLGRIKSLDQLIHSRRSRSLGLK</sequence>
<accession>A0A9Q3BA15</accession>
<dbReference type="Proteomes" id="UP000765509">
    <property type="component" value="Unassembled WGS sequence"/>
</dbReference>
<evidence type="ECO:0000256" key="1">
    <source>
        <dbReference type="SAM" id="MobiDB-lite"/>
    </source>
</evidence>
<gene>
    <name evidence="2" type="ORF">O181_001193</name>
</gene>